<evidence type="ECO:0000256" key="2">
    <source>
        <dbReference type="ARBA" id="ARBA00004496"/>
    </source>
</evidence>
<dbReference type="AlphaFoldDB" id="A0AAW1Q6X1"/>
<evidence type="ECO:0000313" key="10">
    <source>
        <dbReference type="EMBL" id="KAK9816014.1"/>
    </source>
</evidence>
<evidence type="ECO:0000313" key="11">
    <source>
        <dbReference type="Proteomes" id="UP001438707"/>
    </source>
</evidence>
<dbReference type="GO" id="GO:0032259">
    <property type="term" value="P:methylation"/>
    <property type="evidence" value="ECO:0007669"/>
    <property type="project" value="UniProtKB-KW"/>
</dbReference>
<dbReference type="Proteomes" id="UP001438707">
    <property type="component" value="Unassembled WGS sequence"/>
</dbReference>
<keyword evidence="8" id="KW-0539">Nucleus</keyword>
<name>A0AAW1Q6X1_9CHLO</name>
<accession>A0AAW1Q6X1</accession>
<keyword evidence="4" id="KW-0963">Cytoplasm</keyword>
<evidence type="ECO:0000256" key="8">
    <source>
        <dbReference type="ARBA" id="ARBA00023242"/>
    </source>
</evidence>
<keyword evidence="11" id="KW-1185">Reference proteome</keyword>
<comment type="subcellular location">
    <subcellularLocation>
        <location evidence="2">Cytoplasm</location>
    </subcellularLocation>
    <subcellularLocation>
        <location evidence="1">Nucleus</location>
    </subcellularLocation>
</comment>
<gene>
    <name evidence="10" type="ORF">WJX74_009480</name>
</gene>
<dbReference type="Gene3D" id="3.40.50.150">
    <property type="entry name" value="Vaccinia Virus protein VP39"/>
    <property type="match status" value="1"/>
</dbReference>
<dbReference type="PANTHER" id="PTHR14614">
    <property type="entry name" value="HEPATOCELLULAR CARCINOMA-ASSOCIATED ANTIGEN"/>
    <property type="match status" value="1"/>
</dbReference>
<evidence type="ECO:0000256" key="5">
    <source>
        <dbReference type="ARBA" id="ARBA00022603"/>
    </source>
</evidence>
<dbReference type="InterPro" id="IPR029063">
    <property type="entry name" value="SAM-dependent_MTases_sf"/>
</dbReference>
<evidence type="ECO:0000256" key="3">
    <source>
        <dbReference type="ARBA" id="ARBA00012533"/>
    </source>
</evidence>
<keyword evidence="5" id="KW-0489">Methyltransferase</keyword>
<dbReference type="Pfam" id="PF10294">
    <property type="entry name" value="Methyltransf_16"/>
    <property type="match status" value="1"/>
</dbReference>
<evidence type="ECO:0000256" key="9">
    <source>
        <dbReference type="ARBA" id="ARBA00038126"/>
    </source>
</evidence>
<dbReference type="GO" id="GO:0018064">
    <property type="term" value="F:protein-L-histidine N-tele-methyltransferase activity"/>
    <property type="evidence" value="ECO:0007669"/>
    <property type="project" value="UniProtKB-EC"/>
</dbReference>
<evidence type="ECO:0000256" key="7">
    <source>
        <dbReference type="ARBA" id="ARBA00022691"/>
    </source>
</evidence>
<dbReference type="InterPro" id="IPR019410">
    <property type="entry name" value="Methyltransf_16"/>
</dbReference>
<dbReference type="EC" id="2.1.1.85" evidence="3"/>
<keyword evidence="7" id="KW-0949">S-adenosyl-L-methionine</keyword>
<organism evidence="10 11">
    <name type="scientific">Apatococcus lobatus</name>
    <dbReference type="NCBI Taxonomy" id="904363"/>
    <lineage>
        <taxon>Eukaryota</taxon>
        <taxon>Viridiplantae</taxon>
        <taxon>Chlorophyta</taxon>
        <taxon>core chlorophytes</taxon>
        <taxon>Trebouxiophyceae</taxon>
        <taxon>Chlorellales</taxon>
        <taxon>Chlorellaceae</taxon>
        <taxon>Apatococcus</taxon>
    </lineage>
</organism>
<evidence type="ECO:0000256" key="1">
    <source>
        <dbReference type="ARBA" id="ARBA00004123"/>
    </source>
</evidence>
<evidence type="ECO:0000256" key="4">
    <source>
        <dbReference type="ARBA" id="ARBA00022490"/>
    </source>
</evidence>
<sequence length="315" mass="33730">MSMLHEAVAGDQDGFRFNFMSDEGVTPASAQPAQPSGEAVAVEVNAGGRVSRGSIDLDEVSVHPELTLLKRRLTSEDAAELLGESEITGNDLIPGKYEGGFKLWECAVDLASFLSKEWQIGMRLGPGPMKGPSMGQTLSGKRVLELGCGHGLPGIVALINGAEVHFQDFNSQVLEGVTAPNIEANLASLPGEVQQACGSPRYFAGDWEGVGRLVTKQRTGATYDLVLSSETLYNLESQEVLLSCLTQALCPPHGEAYLASKKFYFGVGGGTAAFRKLVRRQGIFECKTVANVDDGKSNKREILRLSFPQSIAGFF</sequence>
<comment type="similarity">
    <text evidence="9">Belongs to the methyltransferase superfamily. METTL18 family.</text>
</comment>
<evidence type="ECO:0000256" key="6">
    <source>
        <dbReference type="ARBA" id="ARBA00022679"/>
    </source>
</evidence>
<dbReference type="GO" id="GO:0005634">
    <property type="term" value="C:nucleus"/>
    <property type="evidence" value="ECO:0007669"/>
    <property type="project" value="UniProtKB-SubCell"/>
</dbReference>
<reference evidence="10 11" key="1">
    <citation type="journal article" date="2024" name="Nat. Commun.">
        <title>Phylogenomics reveals the evolutionary origins of lichenization in chlorophyte algae.</title>
        <authorList>
            <person name="Puginier C."/>
            <person name="Libourel C."/>
            <person name="Otte J."/>
            <person name="Skaloud P."/>
            <person name="Haon M."/>
            <person name="Grisel S."/>
            <person name="Petersen M."/>
            <person name="Berrin J.G."/>
            <person name="Delaux P.M."/>
            <person name="Dal Grande F."/>
            <person name="Keller J."/>
        </authorList>
    </citation>
    <scope>NUCLEOTIDE SEQUENCE [LARGE SCALE GENOMIC DNA]</scope>
    <source>
        <strain evidence="10 11">SAG 2145</strain>
    </source>
</reference>
<comment type="caution">
    <text evidence="10">The sequence shown here is derived from an EMBL/GenBank/DDBJ whole genome shotgun (WGS) entry which is preliminary data.</text>
</comment>
<proteinExistence type="inferred from homology"/>
<dbReference type="GO" id="GO:0005737">
    <property type="term" value="C:cytoplasm"/>
    <property type="evidence" value="ECO:0007669"/>
    <property type="project" value="UniProtKB-SubCell"/>
</dbReference>
<protein>
    <recommendedName>
        <fullName evidence="3">protein-histidine N-methyltransferase</fullName>
        <ecNumber evidence="3">2.1.1.85</ecNumber>
    </recommendedName>
</protein>
<dbReference type="PANTHER" id="PTHR14614:SF39">
    <property type="entry name" value="HISTIDINE PROTEIN METHYLTRANSFERASE 1 HOMOLOG"/>
    <property type="match status" value="1"/>
</dbReference>
<keyword evidence="6" id="KW-0808">Transferase</keyword>
<dbReference type="SUPFAM" id="SSF53335">
    <property type="entry name" value="S-adenosyl-L-methionine-dependent methyltransferases"/>
    <property type="match status" value="1"/>
</dbReference>
<dbReference type="EMBL" id="JALJOS010000098">
    <property type="protein sequence ID" value="KAK9816014.1"/>
    <property type="molecule type" value="Genomic_DNA"/>
</dbReference>